<dbReference type="InterPro" id="IPR011990">
    <property type="entry name" value="TPR-like_helical_dom_sf"/>
</dbReference>
<dbReference type="SUPFAM" id="SSF48452">
    <property type="entry name" value="TPR-like"/>
    <property type="match status" value="2"/>
</dbReference>
<evidence type="ECO:0000259" key="1">
    <source>
        <dbReference type="Pfam" id="PF12770"/>
    </source>
</evidence>
<evidence type="ECO:0000313" key="3">
    <source>
        <dbReference type="Proteomes" id="UP000518300"/>
    </source>
</evidence>
<evidence type="ECO:0000313" key="2">
    <source>
        <dbReference type="EMBL" id="NMO15790.1"/>
    </source>
</evidence>
<dbReference type="Proteomes" id="UP000518300">
    <property type="component" value="Unassembled WGS sequence"/>
</dbReference>
<dbReference type="Pfam" id="PF12770">
    <property type="entry name" value="CHAT"/>
    <property type="match status" value="1"/>
</dbReference>
<keyword evidence="3" id="KW-1185">Reference proteome</keyword>
<organism evidence="2 3">
    <name type="scientific">Pyxidicoccus fallax</name>
    <dbReference type="NCBI Taxonomy" id="394095"/>
    <lineage>
        <taxon>Bacteria</taxon>
        <taxon>Pseudomonadati</taxon>
        <taxon>Myxococcota</taxon>
        <taxon>Myxococcia</taxon>
        <taxon>Myxococcales</taxon>
        <taxon>Cystobacterineae</taxon>
        <taxon>Myxococcaceae</taxon>
        <taxon>Pyxidicoccus</taxon>
    </lineage>
</organism>
<dbReference type="EMBL" id="JABBJJ010000048">
    <property type="protein sequence ID" value="NMO15790.1"/>
    <property type="molecule type" value="Genomic_DNA"/>
</dbReference>
<sequence>MEHNPHVWSPRLRWAALMGLAVVAGAVAAAVGLPKWRSAGAKPVSPALFLAHAPTRTIEARVSYPGADVHRPYGPMRSGDAGARPPPAPLAELARMEAEGDVHGLAAAYLVRGNTEMAAPYLTKAAESPDVASDRALLALDRKDYAEALELLEGVLSAQPKHAQALWNRGLVLGELELWALAARSFEAVAELGEHGWAGEARSRAQVLRARLVDRWKETMDAAKALVTGTNTVPPDMLQSKPGVFRAYLYEAIRAADSVERLQALMPLAEALDTRYGDSALREAIRWAQSRDFRRRGPLAARYLELYRTHQVEGGLPRFLEDSLRAGERDLFMGALVHEKKVDAHLDTFERLATEVGDPWFLLLADHEKALAAIRRGEFLRAEQFLLAAADRCEAQPIGYRCIPIEEALANLYRQLHRLPESNRHAQAALTEYRDDSRWTEGVQLLQLGQNARFLGKAALARAYLEERLARTPDDCNIRHFVRANDALARLQEFSWVEARASMADALSCDAPLLLSAAKTLVDLSRTHPDVEQDRKLQEGMEVLRKRGSLSPGERALVTHIEGRFHVQRDRARGEALLRRAITEARQLPAYDVHARKAQAYSYTSLVFSAGRAGEYEKALALFGEELGGSLPRQCLLAVTVDDERTLAISLGPDGGMLSHHDASRTAPLREDLRGLIPEPLVASLRACQQVAVVARPPLHGRAGLLPVDMAWAYYVPRPPPGAPVSGPSRRLVVADVVAPRGLGLPSLNTWDGSLDPGTTVLSGQAATPSRVMEEMTDATEVEVHAHGLVNPNLSEASLLVLSQEDGGRYALTAGEVQELRLRGQPLVILAACRAAHGAPWTYERFSLPDAFIKAGARAVIAATVDVPDAEAGAFFNAVRERIRHGAPAAVALRGVRMEWLGRDPESWVRSVLVFD</sequence>
<protein>
    <submittedName>
        <fullName evidence="2">CHAT domain-containing protein</fullName>
    </submittedName>
</protein>
<dbReference type="InterPro" id="IPR024983">
    <property type="entry name" value="CHAT_dom"/>
</dbReference>
<accession>A0A848L9S4</accession>
<dbReference type="AlphaFoldDB" id="A0A848L9S4"/>
<name>A0A848L9S4_9BACT</name>
<dbReference type="RefSeq" id="WP_169345080.1">
    <property type="nucleotide sequence ID" value="NZ_JABBJJ010000048.1"/>
</dbReference>
<feature type="domain" description="CHAT" evidence="1">
    <location>
        <begin position="757"/>
        <end position="902"/>
    </location>
</feature>
<gene>
    <name evidence="2" type="ORF">HG543_13135</name>
</gene>
<proteinExistence type="predicted"/>
<reference evidence="2 3" key="1">
    <citation type="submission" date="2020-04" db="EMBL/GenBank/DDBJ databases">
        <title>Draft genome of Pyxidicoccus fallax type strain.</title>
        <authorList>
            <person name="Whitworth D.E."/>
        </authorList>
    </citation>
    <scope>NUCLEOTIDE SEQUENCE [LARGE SCALE GENOMIC DNA]</scope>
    <source>
        <strain evidence="2 3">DSM 14698</strain>
    </source>
</reference>
<dbReference type="Gene3D" id="1.25.40.10">
    <property type="entry name" value="Tetratricopeptide repeat domain"/>
    <property type="match status" value="2"/>
</dbReference>
<comment type="caution">
    <text evidence="2">The sequence shown here is derived from an EMBL/GenBank/DDBJ whole genome shotgun (WGS) entry which is preliminary data.</text>
</comment>